<evidence type="ECO:0000256" key="4">
    <source>
        <dbReference type="ARBA" id="ARBA00022452"/>
    </source>
</evidence>
<keyword evidence="6 11" id="KW-0732">Signal</keyword>
<organism evidence="13 14">
    <name type="scientific">Paraburkholderia terrae</name>
    <dbReference type="NCBI Taxonomy" id="311230"/>
    <lineage>
        <taxon>Bacteria</taxon>
        <taxon>Pseudomonadati</taxon>
        <taxon>Pseudomonadota</taxon>
        <taxon>Betaproteobacteria</taxon>
        <taxon>Burkholderiales</taxon>
        <taxon>Burkholderiaceae</taxon>
        <taxon>Paraburkholderia</taxon>
    </lineage>
</organism>
<keyword evidence="8" id="KW-0626">Porin</keyword>
<accession>A0A2I8EZS6</accession>
<evidence type="ECO:0000256" key="8">
    <source>
        <dbReference type="ARBA" id="ARBA00023114"/>
    </source>
</evidence>
<keyword evidence="4" id="KW-1134">Transmembrane beta strand</keyword>
<dbReference type="InterPro" id="IPR033900">
    <property type="entry name" value="Gram_neg_porin_domain"/>
</dbReference>
<dbReference type="Gene3D" id="2.40.160.10">
    <property type="entry name" value="Porin"/>
    <property type="match status" value="1"/>
</dbReference>
<evidence type="ECO:0000256" key="7">
    <source>
        <dbReference type="ARBA" id="ARBA00023065"/>
    </source>
</evidence>
<dbReference type="EMBL" id="CP026113">
    <property type="protein sequence ID" value="AUT64999.1"/>
    <property type="molecule type" value="Genomic_DNA"/>
</dbReference>
<gene>
    <name evidence="13" type="ORF">C2L65_36010</name>
</gene>
<dbReference type="KEGG" id="pter:C2L65_36010"/>
<feature type="signal peptide" evidence="11">
    <location>
        <begin position="1"/>
        <end position="25"/>
    </location>
</feature>
<dbReference type="GO" id="GO:0006811">
    <property type="term" value="P:monoatomic ion transport"/>
    <property type="evidence" value="ECO:0007669"/>
    <property type="project" value="UniProtKB-KW"/>
</dbReference>
<feature type="domain" description="Porin" evidence="12">
    <location>
        <begin position="13"/>
        <end position="335"/>
    </location>
</feature>
<keyword evidence="7" id="KW-0406">Ion transport</keyword>
<dbReference type="AlphaFoldDB" id="A0A2I8EZS6"/>
<keyword evidence="10" id="KW-0998">Cell outer membrane</keyword>
<reference evidence="13 14" key="1">
    <citation type="submission" date="2018-01" db="EMBL/GenBank/DDBJ databases">
        <title>Species boundaries and ecological features among Paraburkholderia terrae DSMZ17804T, P. hospita DSMZ17164T and P. caribensis DSMZ13236T.</title>
        <authorList>
            <person name="Pratama A.A."/>
        </authorList>
    </citation>
    <scope>NUCLEOTIDE SEQUENCE [LARGE SCALE GENOMIC DNA]</scope>
    <source>
        <strain evidence="13 14">DSM 17804</strain>
    </source>
</reference>
<dbReference type="SUPFAM" id="SSF56935">
    <property type="entry name" value="Porins"/>
    <property type="match status" value="1"/>
</dbReference>
<name>A0A2I8EZS6_9BURK</name>
<evidence type="ECO:0000256" key="3">
    <source>
        <dbReference type="ARBA" id="ARBA00022448"/>
    </source>
</evidence>
<dbReference type="PANTHER" id="PTHR34501:SF9">
    <property type="entry name" value="MAJOR OUTER MEMBRANE PROTEIN P.IA"/>
    <property type="match status" value="1"/>
</dbReference>
<sequence>MKKNVPTALAGLAVAAAWSTCSAQSAVTLYGIVDEGVTYTNNQNGHSVWQMQSGVASASRWGLRGSEDLGGGNKAVFVLENGFDPSTGNLGNNGRLFGRQAYVGISMPYGTVTMGRQYDEVVEMLARIDASLQWGIYFAHAGDVDNTSGSVRINNSIKYASPKLYGVTFGGLYSFGGQPGSLSRQSTSSAGLSYTVGPLYLATAYLYMKNPYQAGFDSTAPKNLIYSAYVPAASSWRVIGAGGLYAAGAITVGAEYTTTRFANGLNNADVSFDNYEANVGWFVRPDVLLGAAFVYTHGKLDATGAKPNYRAVDLNADYLFSKRTDVYLSGAYLKAGGAASRAALTYIPTASTTPTQIAVRVALRHRF</sequence>
<evidence type="ECO:0000313" key="13">
    <source>
        <dbReference type="EMBL" id="AUT64999.1"/>
    </source>
</evidence>
<dbReference type="RefSeq" id="WP_042304801.1">
    <property type="nucleotide sequence ID" value="NZ_CP026113.1"/>
</dbReference>
<dbReference type="Pfam" id="PF13609">
    <property type="entry name" value="Porin_4"/>
    <property type="match status" value="1"/>
</dbReference>
<dbReference type="InterPro" id="IPR050298">
    <property type="entry name" value="Gram-neg_bact_OMP"/>
</dbReference>
<keyword evidence="5" id="KW-0812">Transmembrane</keyword>
<dbReference type="InterPro" id="IPR002299">
    <property type="entry name" value="Porin_Neis"/>
</dbReference>
<dbReference type="PANTHER" id="PTHR34501">
    <property type="entry name" value="PROTEIN YDDL-RELATED"/>
    <property type="match status" value="1"/>
</dbReference>
<dbReference type="GO" id="GO:0009279">
    <property type="term" value="C:cell outer membrane"/>
    <property type="evidence" value="ECO:0007669"/>
    <property type="project" value="UniProtKB-SubCell"/>
</dbReference>
<evidence type="ECO:0000256" key="6">
    <source>
        <dbReference type="ARBA" id="ARBA00022729"/>
    </source>
</evidence>
<keyword evidence="3" id="KW-0813">Transport</keyword>
<comment type="subcellular location">
    <subcellularLocation>
        <location evidence="1">Cell outer membrane</location>
        <topology evidence="1">Multi-pass membrane protein</topology>
    </subcellularLocation>
</comment>
<dbReference type="InterPro" id="IPR023614">
    <property type="entry name" value="Porin_dom_sf"/>
</dbReference>
<dbReference type="PRINTS" id="PR00184">
    <property type="entry name" value="NEISSPPORIN"/>
</dbReference>
<dbReference type="Proteomes" id="UP000243502">
    <property type="component" value="Chromosome 3"/>
</dbReference>
<proteinExistence type="predicted"/>
<evidence type="ECO:0000256" key="11">
    <source>
        <dbReference type="SAM" id="SignalP"/>
    </source>
</evidence>
<feature type="chain" id="PRO_5014455646" evidence="11">
    <location>
        <begin position="26"/>
        <end position="367"/>
    </location>
</feature>
<keyword evidence="9" id="KW-0472">Membrane</keyword>
<dbReference type="GO" id="GO:0015288">
    <property type="term" value="F:porin activity"/>
    <property type="evidence" value="ECO:0007669"/>
    <property type="project" value="UniProtKB-KW"/>
</dbReference>
<comment type="subunit">
    <text evidence="2">Homotrimer.</text>
</comment>
<protein>
    <submittedName>
        <fullName evidence="13">Porin</fullName>
    </submittedName>
</protein>
<evidence type="ECO:0000259" key="12">
    <source>
        <dbReference type="Pfam" id="PF13609"/>
    </source>
</evidence>
<evidence type="ECO:0000256" key="1">
    <source>
        <dbReference type="ARBA" id="ARBA00004571"/>
    </source>
</evidence>
<evidence type="ECO:0000256" key="2">
    <source>
        <dbReference type="ARBA" id="ARBA00011233"/>
    </source>
</evidence>
<dbReference type="OrthoDB" id="8982743at2"/>
<dbReference type="CDD" id="cd00342">
    <property type="entry name" value="gram_neg_porins"/>
    <property type="match status" value="1"/>
</dbReference>
<evidence type="ECO:0000256" key="9">
    <source>
        <dbReference type="ARBA" id="ARBA00023136"/>
    </source>
</evidence>
<evidence type="ECO:0000256" key="10">
    <source>
        <dbReference type="ARBA" id="ARBA00023237"/>
    </source>
</evidence>
<evidence type="ECO:0000256" key="5">
    <source>
        <dbReference type="ARBA" id="ARBA00022692"/>
    </source>
</evidence>
<dbReference type="GO" id="GO:0046930">
    <property type="term" value="C:pore complex"/>
    <property type="evidence" value="ECO:0007669"/>
    <property type="project" value="UniProtKB-KW"/>
</dbReference>
<evidence type="ECO:0000313" key="14">
    <source>
        <dbReference type="Proteomes" id="UP000243502"/>
    </source>
</evidence>